<evidence type="ECO:0000256" key="6">
    <source>
        <dbReference type="HAMAP-Rule" id="MF_01885"/>
    </source>
</evidence>
<comment type="subunit">
    <text evidence="6">Homodimer.</text>
</comment>
<evidence type="ECO:0000256" key="1">
    <source>
        <dbReference type="ARBA" id="ARBA00022490"/>
    </source>
</evidence>
<dbReference type="PIRSF" id="PIRSF029256">
    <property type="entry name" value="SpoU_TrmH_prd"/>
    <property type="match status" value="1"/>
</dbReference>
<feature type="binding site" evidence="6">
    <location>
        <position position="131"/>
    </location>
    <ligand>
        <name>S-adenosyl-L-methionine</name>
        <dbReference type="ChEBI" id="CHEBI:59789"/>
    </ligand>
</feature>
<keyword evidence="4 6" id="KW-0949">S-adenosyl-L-methionine</keyword>
<feature type="binding site" evidence="6">
    <location>
        <position position="100"/>
    </location>
    <ligand>
        <name>S-adenosyl-L-methionine</name>
        <dbReference type="ChEBI" id="CHEBI:59789"/>
    </ligand>
</feature>
<comment type="similarity">
    <text evidence="6">Belongs to the class IV-like SAM-binding methyltransferase superfamily. RNA methyltransferase TrmH family. TrmL subfamily.</text>
</comment>
<evidence type="ECO:0000256" key="5">
    <source>
        <dbReference type="ARBA" id="ARBA00022694"/>
    </source>
</evidence>
<protein>
    <recommendedName>
        <fullName evidence="6">tRNA (cytidine(34)-2'-O)-methyltransferase</fullName>
        <ecNumber evidence="6">2.1.1.207</ecNumber>
    </recommendedName>
    <alternativeName>
        <fullName evidence="6">tRNA (cytidine/uridine-2'-O-)-methyltransferase TrmL</fullName>
    </alternativeName>
</protein>
<accession>A0ABT7QKW3</accession>
<dbReference type="InterPro" id="IPR016914">
    <property type="entry name" value="TrmL"/>
</dbReference>
<keyword evidence="9" id="KW-1185">Reference proteome</keyword>
<dbReference type="Pfam" id="PF00588">
    <property type="entry name" value="SpoU_methylase"/>
    <property type="match status" value="1"/>
</dbReference>
<evidence type="ECO:0000313" key="9">
    <source>
        <dbReference type="Proteomes" id="UP001168167"/>
    </source>
</evidence>
<keyword evidence="1 6" id="KW-0963">Cytoplasm</keyword>
<keyword evidence="3 6" id="KW-0808">Transferase</keyword>
<dbReference type="Proteomes" id="UP001168167">
    <property type="component" value="Unassembled WGS sequence"/>
</dbReference>
<reference evidence="8" key="2">
    <citation type="journal article" date="2023" name="Microbiome">
        <title>Synthase-selected sorting approach identifies a beta-lactone synthase in a nudibranch symbiotic bacterium.</title>
        <authorList>
            <person name="Dzunkova M."/>
            <person name="La Clair J.J."/>
            <person name="Tyml T."/>
            <person name="Doud D."/>
            <person name="Schulz F."/>
            <person name="Piquer-Esteban S."/>
            <person name="Porcel Sanchis D."/>
            <person name="Osborn A."/>
            <person name="Robinson D."/>
            <person name="Louie K.B."/>
            <person name="Bowen B.P."/>
            <person name="Bowers R.M."/>
            <person name="Lee J."/>
            <person name="Arnau V."/>
            <person name="Diaz-Villanueva W."/>
            <person name="Stepanauskas R."/>
            <person name="Gosliner T."/>
            <person name="Date S.V."/>
            <person name="Northen T.R."/>
            <person name="Cheng J.F."/>
            <person name="Burkart M.D."/>
            <person name="Woyke T."/>
        </authorList>
    </citation>
    <scope>NUCLEOTIDE SEQUENCE</scope>
    <source>
        <strain evidence="8">Df01</strain>
    </source>
</reference>
<feature type="domain" description="tRNA/rRNA methyltransferase SpoU type" evidence="7">
    <location>
        <begin position="2"/>
        <end position="142"/>
    </location>
</feature>
<organism evidence="8 9">
    <name type="scientific">Candidatus Doriopsillibacter californiensis</name>
    <dbReference type="NCBI Taxonomy" id="2970740"/>
    <lineage>
        <taxon>Bacteria</taxon>
        <taxon>Pseudomonadati</taxon>
        <taxon>Pseudomonadota</taxon>
        <taxon>Gammaproteobacteria</taxon>
        <taxon>Candidatus Tethybacterales</taxon>
        <taxon>Candidatus Persebacteraceae</taxon>
        <taxon>Candidatus Doriopsillibacter</taxon>
    </lineage>
</organism>
<dbReference type="SUPFAM" id="SSF75217">
    <property type="entry name" value="alpha/beta knot"/>
    <property type="match status" value="1"/>
</dbReference>
<evidence type="ECO:0000313" key="8">
    <source>
        <dbReference type="EMBL" id="MDM5147320.1"/>
    </source>
</evidence>
<reference evidence="8" key="1">
    <citation type="submission" date="2022-08" db="EMBL/GenBank/DDBJ databases">
        <authorList>
            <person name="Dzunkova M."/>
            <person name="La Clair J."/>
            <person name="Tyml T."/>
            <person name="Doud D."/>
            <person name="Schulz F."/>
            <person name="Piquer S."/>
            <person name="Porcel Sanchis D."/>
            <person name="Osborn A."/>
            <person name="Robinson D."/>
            <person name="Louie K.B."/>
            <person name="Bowen B.P."/>
            <person name="Bowers R."/>
            <person name="Lee J."/>
            <person name="Arnau Llombart V."/>
            <person name="Diaz Villanueva W."/>
            <person name="Gosliner T."/>
            <person name="Northen T."/>
            <person name="Cheng J.-F."/>
            <person name="Burkart M.D."/>
            <person name="Woyke T."/>
        </authorList>
    </citation>
    <scope>NUCLEOTIDE SEQUENCE</scope>
    <source>
        <strain evidence="8">Df01</strain>
    </source>
</reference>
<name>A0ABT7QKW3_9GAMM</name>
<sequence length="165" mass="18106">MFHIILVNPEIPPNTGNVIRLTANIGAQLHLVKPLGFSLDNKLLRRAGLDYHEHTNMKVHGSLPAALSAAGSGQNYAATGKGETRFDTPHYHPGDIFVFGCESVGLPDDILSTQFTPTTRLFIPMQPRNRSLNLSNSVAVILMEAWRQQEFSGSIRTDNQGNNSN</sequence>
<comment type="subcellular location">
    <subcellularLocation>
        <location evidence="6">Cytoplasm</location>
    </subcellularLocation>
</comment>
<keyword evidence="2 6" id="KW-0489">Methyltransferase</keyword>
<dbReference type="HAMAP" id="MF_01885">
    <property type="entry name" value="tRNA_methyltr_TrmL"/>
    <property type="match status" value="1"/>
</dbReference>
<keyword evidence="5 6" id="KW-0819">tRNA processing</keyword>
<comment type="catalytic activity">
    <reaction evidence="6">
        <text>cytidine(34) in tRNA + S-adenosyl-L-methionine = 2'-O-methylcytidine(34) in tRNA + S-adenosyl-L-homocysteine + H(+)</text>
        <dbReference type="Rhea" id="RHEA:43084"/>
        <dbReference type="Rhea" id="RHEA-COMP:10331"/>
        <dbReference type="Rhea" id="RHEA-COMP:10332"/>
        <dbReference type="ChEBI" id="CHEBI:15378"/>
        <dbReference type="ChEBI" id="CHEBI:57856"/>
        <dbReference type="ChEBI" id="CHEBI:59789"/>
        <dbReference type="ChEBI" id="CHEBI:74495"/>
        <dbReference type="ChEBI" id="CHEBI:82748"/>
        <dbReference type="EC" id="2.1.1.207"/>
    </reaction>
</comment>
<proteinExistence type="inferred from homology"/>
<evidence type="ECO:0000256" key="2">
    <source>
        <dbReference type="ARBA" id="ARBA00022603"/>
    </source>
</evidence>
<dbReference type="PANTHER" id="PTHR42971:SF1">
    <property type="entry name" value="TRNA (CYTIDINE(34)-2'-O)-METHYLTRANSFERASE"/>
    <property type="match status" value="1"/>
</dbReference>
<comment type="caution">
    <text evidence="8">The sequence shown here is derived from an EMBL/GenBank/DDBJ whole genome shotgun (WGS) entry which is preliminary data.</text>
</comment>
<dbReference type="Gene3D" id="3.40.1280.10">
    <property type="match status" value="1"/>
</dbReference>
<dbReference type="InterPro" id="IPR029026">
    <property type="entry name" value="tRNA_m1G_MTases_N"/>
</dbReference>
<dbReference type="InterPro" id="IPR001537">
    <property type="entry name" value="SpoU_MeTrfase"/>
</dbReference>
<dbReference type="PANTHER" id="PTHR42971">
    <property type="entry name" value="TRNA (CYTIDINE(34)-2'-O)-METHYLTRANSFERASE"/>
    <property type="match status" value="1"/>
</dbReference>
<evidence type="ECO:0000259" key="7">
    <source>
        <dbReference type="Pfam" id="PF00588"/>
    </source>
</evidence>
<comment type="function">
    <text evidence="6">Methylates the ribose at the nucleotide 34 wobble position in the two leucyl isoacceptors tRNA(Leu)(CmAA) and tRNA(Leu)(cmnm5UmAA). Catalyzes the methyl transfer from S-adenosyl-L-methionine to the 2'-OH of the wobble nucleotide.</text>
</comment>
<evidence type="ECO:0000256" key="3">
    <source>
        <dbReference type="ARBA" id="ARBA00022679"/>
    </source>
</evidence>
<feature type="binding site" evidence="6">
    <location>
        <position position="123"/>
    </location>
    <ligand>
        <name>S-adenosyl-L-methionine</name>
        <dbReference type="ChEBI" id="CHEBI:59789"/>
    </ligand>
</feature>
<dbReference type="EC" id="2.1.1.207" evidence="6"/>
<comment type="catalytic activity">
    <reaction evidence="6">
        <text>5-carboxymethylaminomethyluridine(34) in tRNA(Leu) + S-adenosyl-L-methionine = 5-carboxymethylaminomethyl-2'-O-methyluridine(34) in tRNA(Leu) + S-adenosyl-L-homocysteine + H(+)</text>
        <dbReference type="Rhea" id="RHEA:43088"/>
        <dbReference type="Rhea" id="RHEA-COMP:10333"/>
        <dbReference type="Rhea" id="RHEA-COMP:10334"/>
        <dbReference type="ChEBI" id="CHEBI:15378"/>
        <dbReference type="ChEBI" id="CHEBI:57856"/>
        <dbReference type="ChEBI" id="CHEBI:59789"/>
        <dbReference type="ChEBI" id="CHEBI:74508"/>
        <dbReference type="ChEBI" id="CHEBI:74511"/>
        <dbReference type="EC" id="2.1.1.207"/>
    </reaction>
</comment>
<evidence type="ECO:0000256" key="4">
    <source>
        <dbReference type="ARBA" id="ARBA00022691"/>
    </source>
</evidence>
<dbReference type="InterPro" id="IPR029028">
    <property type="entry name" value="Alpha/beta_knot_MTases"/>
</dbReference>
<comment type="caution">
    <text evidence="6">Lacks conserved residue(s) required for the propagation of feature annotation.</text>
</comment>
<dbReference type="EMBL" id="JANQAO010000001">
    <property type="protein sequence ID" value="MDM5147320.1"/>
    <property type="molecule type" value="Genomic_DNA"/>
</dbReference>
<gene>
    <name evidence="6" type="primary">trmL</name>
    <name evidence="8" type="ORF">NQX30_02890</name>
</gene>
<dbReference type="CDD" id="cd18094">
    <property type="entry name" value="SpoU-like_TrmL"/>
    <property type="match status" value="1"/>
</dbReference>